<sequence length="121" mass="12903">MRALALFALPATLVACAPEPPPPPVQLDCNQSFDALRSAITAQPGIDPKPLDGAEPYRFYSAAQGKASYMITEPGAPAHPAILMQQVGPERRTVNTGCAYRDKTAYAELLAYLTGLSRATK</sequence>
<gene>
    <name evidence="2" type="ORF">DJ018_00490</name>
</gene>
<keyword evidence="3" id="KW-1185">Reference proteome</keyword>
<comment type="caution">
    <text evidence="2">The sequence shown here is derived from an EMBL/GenBank/DDBJ whole genome shotgun (WGS) entry which is preliminary data.</text>
</comment>
<evidence type="ECO:0000313" key="3">
    <source>
        <dbReference type="Proteomes" id="UP000249725"/>
    </source>
</evidence>
<evidence type="ECO:0000256" key="1">
    <source>
        <dbReference type="SAM" id="SignalP"/>
    </source>
</evidence>
<feature type="signal peptide" evidence="1">
    <location>
        <begin position="1"/>
        <end position="17"/>
    </location>
</feature>
<proteinExistence type="predicted"/>
<accession>A0A328APH8</accession>
<organism evidence="2 3">
    <name type="scientific">Phenylobacterium deserti</name>
    <dbReference type="NCBI Taxonomy" id="1914756"/>
    <lineage>
        <taxon>Bacteria</taxon>
        <taxon>Pseudomonadati</taxon>
        <taxon>Pseudomonadota</taxon>
        <taxon>Alphaproteobacteria</taxon>
        <taxon>Caulobacterales</taxon>
        <taxon>Caulobacteraceae</taxon>
        <taxon>Phenylobacterium</taxon>
    </lineage>
</organism>
<evidence type="ECO:0000313" key="2">
    <source>
        <dbReference type="EMBL" id="RAK56497.1"/>
    </source>
</evidence>
<dbReference type="EMBL" id="QFYR01000001">
    <property type="protein sequence ID" value="RAK56497.1"/>
    <property type="molecule type" value="Genomic_DNA"/>
</dbReference>
<protein>
    <submittedName>
        <fullName evidence="2">Uncharacterized protein</fullName>
    </submittedName>
</protein>
<dbReference type="AlphaFoldDB" id="A0A328APH8"/>
<name>A0A328APH8_9CAUL</name>
<dbReference type="OrthoDB" id="7210900at2"/>
<dbReference type="Proteomes" id="UP000249725">
    <property type="component" value="Unassembled WGS sequence"/>
</dbReference>
<dbReference type="RefSeq" id="WP_111512848.1">
    <property type="nucleotide sequence ID" value="NZ_QFYR01000001.1"/>
</dbReference>
<keyword evidence="1" id="KW-0732">Signal</keyword>
<dbReference type="PROSITE" id="PS51257">
    <property type="entry name" value="PROKAR_LIPOPROTEIN"/>
    <property type="match status" value="1"/>
</dbReference>
<reference evidence="3" key="1">
    <citation type="submission" date="2018-05" db="EMBL/GenBank/DDBJ databases">
        <authorList>
            <person name="Li X."/>
        </authorList>
    </citation>
    <scope>NUCLEOTIDE SEQUENCE [LARGE SCALE GENOMIC DNA]</scope>
    <source>
        <strain evidence="3">YIM 73061</strain>
    </source>
</reference>
<feature type="chain" id="PRO_5016320251" evidence="1">
    <location>
        <begin position="18"/>
        <end position="121"/>
    </location>
</feature>